<evidence type="ECO:0000313" key="2">
    <source>
        <dbReference type="EMBL" id="MDR6703742.1"/>
    </source>
</evidence>
<evidence type="ECO:0000313" key="3">
    <source>
        <dbReference type="Proteomes" id="UP001265315"/>
    </source>
</evidence>
<dbReference type="PANTHER" id="PTHR43238">
    <property type="entry name" value="GDP-L-FUCOSE SYNTHASE"/>
    <property type="match status" value="1"/>
</dbReference>
<proteinExistence type="predicted"/>
<feature type="domain" description="NAD-dependent epimerase/dehydratase" evidence="1">
    <location>
        <begin position="26"/>
        <end position="265"/>
    </location>
</feature>
<protein>
    <submittedName>
        <fullName evidence="2">GDP-L-fucose synthase</fullName>
        <ecNumber evidence="2">1.1.1.271</ecNumber>
    </submittedName>
</protein>
<dbReference type="Pfam" id="PF01370">
    <property type="entry name" value="Epimerase"/>
    <property type="match status" value="1"/>
</dbReference>
<dbReference type="GO" id="GO:0050577">
    <property type="term" value="F:GDP-L-fucose synthase activity"/>
    <property type="evidence" value="ECO:0007669"/>
    <property type="project" value="UniProtKB-EC"/>
</dbReference>
<dbReference type="Gene3D" id="3.90.25.10">
    <property type="entry name" value="UDP-galactose 4-epimerase, domain 1"/>
    <property type="match status" value="1"/>
</dbReference>
<comment type="caution">
    <text evidence="2">The sequence shown here is derived from an EMBL/GenBank/DDBJ whole genome shotgun (WGS) entry which is preliminary data.</text>
</comment>
<dbReference type="InterPro" id="IPR001509">
    <property type="entry name" value="Epimerase_deHydtase"/>
</dbReference>
<dbReference type="SUPFAM" id="SSF51735">
    <property type="entry name" value="NAD(P)-binding Rossmann-fold domains"/>
    <property type="match status" value="1"/>
</dbReference>
<dbReference type="InterPro" id="IPR036291">
    <property type="entry name" value="NAD(P)-bd_dom_sf"/>
</dbReference>
<reference evidence="2" key="1">
    <citation type="submission" date="2023-07" db="EMBL/GenBank/DDBJ databases">
        <title>Sorghum-associated microbial communities from plants grown in Nebraska, USA.</title>
        <authorList>
            <person name="Schachtman D."/>
        </authorList>
    </citation>
    <scope>NUCLEOTIDE SEQUENCE</scope>
    <source>
        <strain evidence="2">1457</strain>
    </source>
</reference>
<accession>A0AAW8LXA8</accession>
<keyword evidence="2" id="KW-0560">Oxidoreductase</keyword>
<name>A0AAW8LXA8_AGRTU</name>
<dbReference type="PANTHER" id="PTHR43238:SF1">
    <property type="entry name" value="GDP-L-FUCOSE SYNTHASE"/>
    <property type="match status" value="1"/>
</dbReference>
<dbReference type="RefSeq" id="WP_112293411.1">
    <property type="nucleotide sequence ID" value="NZ_JAGIPM010000003.1"/>
</dbReference>
<dbReference type="Gene3D" id="3.40.50.720">
    <property type="entry name" value="NAD(P)-binding Rossmann-like Domain"/>
    <property type="match status" value="1"/>
</dbReference>
<evidence type="ECO:0000259" key="1">
    <source>
        <dbReference type="Pfam" id="PF01370"/>
    </source>
</evidence>
<sequence>MYRSPLTADDFHPETRSFFKGRRVALFGGSGFIGSHVVEHLIALGASPIVLSRQDQPAFLQAAGENVEIIRGDISDYSTTVSVAKKASVVLNLAAAVAGIEWNASHPASMFMTNMELFFNAVRASAEAGVERFLATSSACVYPRHCSVPTPESEGFLDQPEPTNAGYGWAKRMEEFVGQSAILEYGLSVAIARPYNAYGPRDDFDLSTSHVLPALIRKAIESPDGRFKVWGDGSHSRSFLYVDDFARGLLEVTARAPDGVAINIGSSQETTIFEAATLIAKVVGEIKRAEIIPIFDPQGLTGQPRRASDTRLAEELIGYRSRVGFEDGIRKTIEWYLS</sequence>
<dbReference type="AlphaFoldDB" id="A0AAW8LXA8"/>
<gene>
    <name evidence="2" type="ORF">J2W61_003614</name>
</gene>
<dbReference type="EMBL" id="JAVDSW010000003">
    <property type="protein sequence ID" value="MDR6703742.1"/>
    <property type="molecule type" value="Genomic_DNA"/>
</dbReference>
<organism evidence="2 3">
    <name type="scientific">Agrobacterium tumefaciens</name>
    <dbReference type="NCBI Taxonomy" id="358"/>
    <lineage>
        <taxon>Bacteria</taxon>
        <taxon>Pseudomonadati</taxon>
        <taxon>Pseudomonadota</taxon>
        <taxon>Alphaproteobacteria</taxon>
        <taxon>Hyphomicrobiales</taxon>
        <taxon>Rhizobiaceae</taxon>
        <taxon>Rhizobium/Agrobacterium group</taxon>
        <taxon>Agrobacterium</taxon>
        <taxon>Agrobacterium tumefaciens complex</taxon>
    </lineage>
</organism>
<dbReference type="Proteomes" id="UP001265315">
    <property type="component" value="Unassembled WGS sequence"/>
</dbReference>
<dbReference type="EC" id="1.1.1.271" evidence="2"/>